<evidence type="ECO:0000313" key="5">
    <source>
        <dbReference type="Proteomes" id="UP000664545"/>
    </source>
</evidence>
<dbReference type="Proteomes" id="UP000664545">
    <property type="component" value="Unassembled WGS sequence"/>
</dbReference>
<evidence type="ECO:0000256" key="1">
    <source>
        <dbReference type="ARBA" id="ARBA00023125"/>
    </source>
</evidence>
<proteinExistence type="predicted"/>
<organism evidence="4 5">
    <name type="scientific">Clostridium aminobutyricum</name>
    <dbReference type="NCBI Taxonomy" id="33953"/>
    <lineage>
        <taxon>Bacteria</taxon>
        <taxon>Bacillati</taxon>
        <taxon>Bacillota</taxon>
        <taxon>Clostridia</taxon>
        <taxon>Eubacteriales</taxon>
        <taxon>Clostridiaceae</taxon>
        <taxon>Clostridium</taxon>
    </lineage>
</organism>
<dbReference type="PANTHER" id="PTHR43479">
    <property type="entry name" value="ACREF/ENVCD OPERON REPRESSOR-RELATED"/>
    <property type="match status" value="1"/>
</dbReference>
<evidence type="ECO:0000259" key="3">
    <source>
        <dbReference type="PROSITE" id="PS50977"/>
    </source>
</evidence>
<comment type="caution">
    <text evidence="4">The sequence shown here is derived from an EMBL/GenBank/DDBJ whole genome shotgun (WGS) entry which is preliminary data.</text>
</comment>
<reference evidence="4" key="1">
    <citation type="submission" date="2021-02" db="EMBL/GenBank/DDBJ databases">
        <title>Abyssanaerobacter marinus gen.nov., sp., nov, anaerobic bacterium isolated from the Onnuri vent field of Indian Ocean and suggestion of Mogibacteriaceae fam. nov., and proposal of reclassification of ambiguous this family's genus member.</title>
        <authorList>
            <person name="Kim Y.J."/>
            <person name="Yang J.-A."/>
        </authorList>
    </citation>
    <scope>NUCLEOTIDE SEQUENCE</scope>
    <source>
        <strain evidence="4">DSM 2634</strain>
    </source>
</reference>
<feature type="domain" description="HTH tetR-type" evidence="3">
    <location>
        <begin position="9"/>
        <end position="69"/>
    </location>
</feature>
<gene>
    <name evidence="4" type="ORF">JYB65_10990</name>
</gene>
<dbReference type="Gene3D" id="1.10.357.10">
    <property type="entry name" value="Tetracycline Repressor, domain 2"/>
    <property type="match status" value="1"/>
</dbReference>
<dbReference type="InterPro" id="IPR039532">
    <property type="entry name" value="TetR_C_Firmicutes"/>
</dbReference>
<dbReference type="InterPro" id="IPR001647">
    <property type="entry name" value="HTH_TetR"/>
</dbReference>
<dbReference type="GO" id="GO:0003677">
    <property type="term" value="F:DNA binding"/>
    <property type="evidence" value="ECO:0007669"/>
    <property type="project" value="UniProtKB-UniRule"/>
</dbReference>
<name>A0A939DAT0_CLOAM</name>
<feature type="DNA-binding region" description="H-T-H motif" evidence="2">
    <location>
        <begin position="32"/>
        <end position="51"/>
    </location>
</feature>
<protein>
    <submittedName>
        <fullName evidence="4">TetR/AcrR family transcriptional regulator</fullName>
    </submittedName>
</protein>
<evidence type="ECO:0000256" key="2">
    <source>
        <dbReference type="PROSITE-ProRule" id="PRU00335"/>
    </source>
</evidence>
<accession>A0A939DAT0</accession>
<dbReference type="InterPro" id="IPR050624">
    <property type="entry name" value="HTH-type_Tx_Regulator"/>
</dbReference>
<dbReference type="SUPFAM" id="SSF46689">
    <property type="entry name" value="Homeodomain-like"/>
    <property type="match status" value="1"/>
</dbReference>
<dbReference type="RefSeq" id="WP_206582731.1">
    <property type="nucleotide sequence ID" value="NZ_JAFJZZ010000005.1"/>
</dbReference>
<dbReference type="InterPro" id="IPR009057">
    <property type="entry name" value="Homeodomain-like_sf"/>
</dbReference>
<dbReference type="Pfam" id="PF14278">
    <property type="entry name" value="TetR_C_8"/>
    <property type="match status" value="1"/>
</dbReference>
<dbReference type="EMBL" id="JAFJZZ010000005">
    <property type="protein sequence ID" value="MBN7773888.1"/>
    <property type="molecule type" value="Genomic_DNA"/>
</dbReference>
<evidence type="ECO:0000313" key="4">
    <source>
        <dbReference type="EMBL" id="MBN7773888.1"/>
    </source>
</evidence>
<dbReference type="PROSITE" id="PS50977">
    <property type="entry name" value="HTH_TETR_2"/>
    <property type="match status" value="1"/>
</dbReference>
<sequence>MNQDSQRVTETKQKIKKAFLELYREKRIEKISIKEITDRAGVNRGTFYTYYLDIYDLLEQIEEEATEAIKAQAEPIITMLLNGSKSFTDLLPVEFFKNNKELLELFFGEQANPHLLARLKKMAQGIAISKLNLNCDDGTLESMRLRYALEYISSGQIGLITYWFKNEMMLPMSELGRLIEDLNLHGALTYLINHRADS</sequence>
<dbReference type="PANTHER" id="PTHR43479:SF11">
    <property type="entry name" value="ACREF_ENVCD OPERON REPRESSOR-RELATED"/>
    <property type="match status" value="1"/>
</dbReference>
<dbReference type="AlphaFoldDB" id="A0A939DAT0"/>
<dbReference type="Pfam" id="PF00440">
    <property type="entry name" value="TetR_N"/>
    <property type="match status" value="1"/>
</dbReference>
<keyword evidence="5" id="KW-1185">Reference proteome</keyword>
<keyword evidence="1 2" id="KW-0238">DNA-binding</keyword>